<gene>
    <name evidence="2" type="primary">Dper\GL14476</name>
    <name evidence="2" type="ORF">Dper_GL14476</name>
</gene>
<dbReference type="HOGENOM" id="CLU_2576376_0_0_1"/>
<feature type="region of interest" description="Disordered" evidence="1">
    <location>
        <begin position="43"/>
        <end position="81"/>
    </location>
</feature>
<dbReference type="EMBL" id="CH697601">
    <property type="protein sequence ID" value="EDW40029.1"/>
    <property type="molecule type" value="Genomic_DNA"/>
</dbReference>
<feature type="region of interest" description="Disordered" evidence="1">
    <location>
        <begin position="1"/>
        <end position="25"/>
    </location>
</feature>
<feature type="compositionally biased region" description="Basic and acidic residues" evidence="1">
    <location>
        <begin position="58"/>
        <end position="81"/>
    </location>
</feature>
<accession>B4IS22</accession>
<dbReference type="Proteomes" id="UP000008744">
    <property type="component" value="Unassembled WGS sequence"/>
</dbReference>
<organism evidence="3">
    <name type="scientific">Drosophila persimilis</name>
    <name type="common">Fruit fly</name>
    <dbReference type="NCBI Taxonomy" id="7234"/>
    <lineage>
        <taxon>Eukaryota</taxon>
        <taxon>Metazoa</taxon>
        <taxon>Ecdysozoa</taxon>
        <taxon>Arthropoda</taxon>
        <taxon>Hexapoda</taxon>
        <taxon>Insecta</taxon>
        <taxon>Pterygota</taxon>
        <taxon>Neoptera</taxon>
        <taxon>Endopterygota</taxon>
        <taxon>Diptera</taxon>
        <taxon>Brachycera</taxon>
        <taxon>Muscomorpha</taxon>
        <taxon>Ephydroidea</taxon>
        <taxon>Drosophilidae</taxon>
        <taxon>Drosophila</taxon>
        <taxon>Sophophora</taxon>
    </lineage>
</organism>
<proteinExistence type="predicted"/>
<reference evidence="2 3" key="1">
    <citation type="journal article" date="2007" name="Nature">
        <title>Evolution of genes and genomes on the Drosophila phylogeny.</title>
        <authorList>
            <consortium name="Drosophila 12 Genomes Consortium"/>
            <person name="Clark A.G."/>
            <person name="Eisen M.B."/>
            <person name="Smith D.R."/>
            <person name="Bergman C.M."/>
            <person name="Oliver B."/>
            <person name="Markow T.A."/>
            <person name="Kaufman T.C."/>
            <person name="Kellis M."/>
            <person name="Gelbart W."/>
            <person name="Iyer V.N."/>
            <person name="Pollard D.A."/>
            <person name="Sackton T.B."/>
            <person name="Larracuente A.M."/>
            <person name="Singh N.D."/>
            <person name="Abad J.P."/>
            <person name="Abt D.N."/>
            <person name="Adryan B."/>
            <person name="Aguade M."/>
            <person name="Akashi H."/>
            <person name="Anderson W.W."/>
            <person name="Aquadro C.F."/>
            <person name="Ardell D.H."/>
            <person name="Arguello R."/>
            <person name="Artieri C.G."/>
            <person name="Barbash D.A."/>
            <person name="Barker D."/>
            <person name="Barsanti P."/>
            <person name="Batterham P."/>
            <person name="Batzoglou S."/>
            <person name="Begun D."/>
            <person name="Bhutkar A."/>
            <person name="Blanco E."/>
            <person name="Bosak S.A."/>
            <person name="Bradley R.K."/>
            <person name="Brand A.D."/>
            <person name="Brent M.R."/>
            <person name="Brooks A.N."/>
            <person name="Brown R.H."/>
            <person name="Butlin R.K."/>
            <person name="Caggese C."/>
            <person name="Calvi B.R."/>
            <person name="Bernardo de Carvalho A."/>
            <person name="Caspi A."/>
            <person name="Castrezana S."/>
            <person name="Celniker S.E."/>
            <person name="Chang J.L."/>
            <person name="Chapple C."/>
            <person name="Chatterji S."/>
            <person name="Chinwalla A."/>
            <person name="Civetta A."/>
            <person name="Clifton S.W."/>
            <person name="Comeron J.M."/>
            <person name="Costello J.C."/>
            <person name="Coyne J.A."/>
            <person name="Daub J."/>
            <person name="David R.G."/>
            <person name="Delcher A.L."/>
            <person name="Delehaunty K."/>
            <person name="Do C.B."/>
            <person name="Ebling H."/>
            <person name="Edwards K."/>
            <person name="Eickbush T."/>
            <person name="Evans J.D."/>
            <person name="Filipski A."/>
            <person name="Findeiss S."/>
            <person name="Freyhult E."/>
            <person name="Fulton L."/>
            <person name="Fulton R."/>
            <person name="Garcia A.C."/>
            <person name="Gardiner A."/>
            <person name="Garfield D.A."/>
            <person name="Garvin B.E."/>
            <person name="Gibson G."/>
            <person name="Gilbert D."/>
            <person name="Gnerre S."/>
            <person name="Godfrey J."/>
            <person name="Good R."/>
            <person name="Gotea V."/>
            <person name="Gravely B."/>
            <person name="Greenberg A.J."/>
            <person name="Griffiths-Jones S."/>
            <person name="Gross S."/>
            <person name="Guigo R."/>
            <person name="Gustafson E.A."/>
            <person name="Haerty W."/>
            <person name="Hahn M.W."/>
            <person name="Halligan D.L."/>
            <person name="Halpern A.L."/>
            <person name="Halter G.M."/>
            <person name="Han M.V."/>
            <person name="Heger A."/>
            <person name="Hillier L."/>
            <person name="Hinrichs A.S."/>
            <person name="Holmes I."/>
            <person name="Hoskins R.A."/>
            <person name="Hubisz M.J."/>
            <person name="Hultmark D."/>
            <person name="Huntley M.A."/>
            <person name="Jaffe D.B."/>
            <person name="Jagadeeshan S."/>
            <person name="Jeck W.R."/>
            <person name="Johnson J."/>
            <person name="Jones C.D."/>
            <person name="Jordan W.C."/>
            <person name="Karpen G.H."/>
            <person name="Kataoka E."/>
            <person name="Keightley P.D."/>
            <person name="Kheradpour P."/>
            <person name="Kirkness E.F."/>
            <person name="Koerich L.B."/>
            <person name="Kristiansen K."/>
            <person name="Kudrna D."/>
            <person name="Kulathinal R.J."/>
            <person name="Kumar S."/>
            <person name="Kwok R."/>
            <person name="Lander E."/>
            <person name="Langley C.H."/>
            <person name="Lapoint R."/>
            <person name="Lazzaro B.P."/>
            <person name="Lee S.J."/>
            <person name="Levesque L."/>
            <person name="Li R."/>
            <person name="Lin C.F."/>
            <person name="Lin M.F."/>
            <person name="Lindblad-Toh K."/>
            <person name="Llopart A."/>
            <person name="Long M."/>
            <person name="Low L."/>
            <person name="Lozovsky E."/>
            <person name="Lu J."/>
            <person name="Luo M."/>
            <person name="Machado C.A."/>
            <person name="Makalowski W."/>
            <person name="Marzo M."/>
            <person name="Matsuda M."/>
            <person name="Matzkin L."/>
            <person name="McAllister B."/>
            <person name="McBride C.S."/>
            <person name="McKernan B."/>
            <person name="McKernan K."/>
            <person name="Mendez-Lago M."/>
            <person name="Minx P."/>
            <person name="Mollenhauer M.U."/>
            <person name="Montooth K."/>
            <person name="Mount S.M."/>
            <person name="Mu X."/>
            <person name="Myers E."/>
            <person name="Negre B."/>
            <person name="Newfeld S."/>
            <person name="Nielsen R."/>
            <person name="Noor M.A."/>
            <person name="O'Grady P."/>
            <person name="Pachter L."/>
            <person name="Papaceit M."/>
            <person name="Parisi M.J."/>
            <person name="Parisi M."/>
            <person name="Parts L."/>
            <person name="Pedersen J.S."/>
            <person name="Pesole G."/>
            <person name="Phillippy A.M."/>
            <person name="Ponting C.P."/>
            <person name="Pop M."/>
            <person name="Porcelli D."/>
            <person name="Powell J.R."/>
            <person name="Prohaska S."/>
            <person name="Pruitt K."/>
            <person name="Puig M."/>
            <person name="Quesneville H."/>
            <person name="Ram K.R."/>
            <person name="Rand D."/>
            <person name="Rasmussen M.D."/>
            <person name="Reed L.K."/>
            <person name="Reenan R."/>
            <person name="Reily A."/>
            <person name="Remington K.A."/>
            <person name="Rieger T.T."/>
            <person name="Ritchie M.G."/>
            <person name="Robin C."/>
            <person name="Rogers Y.H."/>
            <person name="Rohde C."/>
            <person name="Rozas J."/>
            <person name="Rubenfield M.J."/>
            <person name="Ruiz A."/>
            <person name="Russo S."/>
            <person name="Salzberg S.L."/>
            <person name="Sanchez-Gracia A."/>
            <person name="Saranga D.J."/>
            <person name="Sato H."/>
            <person name="Schaeffer S.W."/>
            <person name="Schatz M.C."/>
            <person name="Schlenke T."/>
            <person name="Schwartz R."/>
            <person name="Segarra C."/>
            <person name="Singh R.S."/>
            <person name="Sirot L."/>
            <person name="Sirota M."/>
            <person name="Sisneros N.B."/>
            <person name="Smith C.D."/>
            <person name="Smith T.F."/>
            <person name="Spieth J."/>
            <person name="Stage D.E."/>
            <person name="Stark A."/>
            <person name="Stephan W."/>
            <person name="Strausberg R.L."/>
            <person name="Strempel S."/>
            <person name="Sturgill D."/>
            <person name="Sutton G."/>
            <person name="Sutton G.G."/>
            <person name="Tao W."/>
            <person name="Teichmann S."/>
            <person name="Tobari Y.N."/>
            <person name="Tomimura Y."/>
            <person name="Tsolas J.M."/>
            <person name="Valente V.L."/>
            <person name="Venter E."/>
            <person name="Venter J.C."/>
            <person name="Vicario S."/>
            <person name="Vieira F.G."/>
            <person name="Vilella A.J."/>
            <person name="Villasante A."/>
            <person name="Walenz B."/>
            <person name="Wang J."/>
            <person name="Wasserman M."/>
            <person name="Watts T."/>
            <person name="Wilson D."/>
            <person name="Wilson R.K."/>
            <person name="Wing R.A."/>
            <person name="Wolfner M.F."/>
            <person name="Wong A."/>
            <person name="Wong G.K."/>
            <person name="Wu C.I."/>
            <person name="Wu G."/>
            <person name="Yamamoto D."/>
            <person name="Yang H.P."/>
            <person name="Yang S.P."/>
            <person name="Yorke J.A."/>
            <person name="Yoshida K."/>
            <person name="Zdobnov E."/>
            <person name="Zhang P."/>
            <person name="Zhang Y."/>
            <person name="Zimin A.V."/>
            <person name="Baldwin J."/>
            <person name="Abdouelleil A."/>
            <person name="Abdulkadir J."/>
            <person name="Abebe A."/>
            <person name="Abera B."/>
            <person name="Abreu J."/>
            <person name="Acer S.C."/>
            <person name="Aftuck L."/>
            <person name="Alexander A."/>
            <person name="An P."/>
            <person name="Anderson E."/>
            <person name="Anderson S."/>
            <person name="Arachi H."/>
            <person name="Azer M."/>
            <person name="Bachantsang P."/>
            <person name="Barry A."/>
            <person name="Bayul T."/>
            <person name="Berlin A."/>
            <person name="Bessette D."/>
            <person name="Bloom T."/>
            <person name="Blye J."/>
            <person name="Boguslavskiy L."/>
            <person name="Bonnet C."/>
            <person name="Boukhgalter B."/>
            <person name="Bourzgui I."/>
            <person name="Brown A."/>
            <person name="Cahill P."/>
            <person name="Channer S."/>
            <person name="Cheshatsang Y."/>
            <person name="Chuda L."/>
            <person name="Citroen M."/>
            <person name="Collymore A."/>
            <person name="Cooke P."/>
            <person name="Costello M."/>
            <person name="D'Aco K."/>
            <person name="Daza R."/>
            <person name="De Haan G."/>
            <person name="DeGray S."/>
            <person name="DeMaso C."/>
            <person name="Dhargay N."/>
            <person name="Dooley K."/>
            <person name="Dooley E."/>
            <person name="Doricent M."/>
            <person name="Dorje P."/>
            <person name="Dorjee K."/>
            <person name="Dupes A."/>
            <person name="Elong R."/>
            <person name="Falk J."/>
            <person name="Farina A."/>
            <person name="Faro S."/>
            <person name="Ferguson D."/>
            <person name="Fisher S."/>
            <person name="Foley C.D."/>
            <person name="Franke A."/>
            <person name="Friedrich D."/>
            <person name="Gadbois L."/>
            <person name="Gearin G."/>
            <person name="Gearin C.R."/>
            <person name="Giannoukos G."/>
            <person name="Goode T."/>
            <person name="Graham J."/>
            <person name="Grandbois E."/>
            <person name="Grewal S."/>
            <person name="Gyaltsen K."/>
            <person name="Hafez N."/>
            <person name="Hagos B."/>
            <person name="Hall J."/>
            <person name="Henson C."/>
            <person name="Hollinger A."/>
            <person name="Honan T."/>
            <person name="Huard M.D."/>
            <person name="Hughes L."/>
            <person name="Hurhula B."/>
            <person name="Husby M.E."/>
            <person name="Kamat A."/>
            <person name="Kanga B."/>
            <person name="Kashin S."/>
            <person name="Khazanovich D."/>
            <person name="Kisner P."/>
            <person name="Lance K."/>
            <person name="Lara M."/>
            <person name="Lee W."/>
            <person name="Lennon N."/>
            <person name="Letendre F."/>
            <person name="LeVine R."/>
            <person name="Lipovsky A."/>
            <person name="Liu X."/>
            <person name="Liu J."/>
            <person name="Liu S."/>
            <person name="Lokyitsang T."/>
            <person name="Lokyitsang Y."/>
            <person name="Lubonja R."/>
            <person name="Lui A."/>
            <person name="MacDonald P."/>
            <person name="Magnisalis V."/>
            <person name="Maru K."/>
            <person name="Matthews C."/>
            <person name="McCusker W."/>
            <person name="McDonough S."/>
            <person name="Mehta T."/>
            <person name="Meldrim J."/>
            <person name="Meneus L."/>
            <person name="Mihai O."/>
            <person name="Mihalev A."/>
            <person name="Mihova T."/>
            <person name="Mittelman R."/>
            <person name="Mlenga V."/>
            <person name="Montmayeur A."/>
            <person name="Mulrain L."/>
            <person name="Navidi A."/>
            <person name="Naylor J."/>
            <person name="Negash T."/>
            <person name="Nguyen T."/>
            <person name="Nguyen N."/>
            <person name="Nicol R."/>
            <person name="Norbu C."/>
            <person name="Norbu N."/>
            <person name="Novod N."/>
            <person name="O'Neill B."/>
            <person name="Osman S."/>
            <person name="Markiewicz E."/>
            <person name="Oyono O.L."/>
            <person name="Patti C."/>
            <person name="Phunkhang P."/>
            <person name="Pierre F."/>
            <person name="Priest M."/>
            <person name="Raghuraman S."/>
            <person name="Rege F."/>
            <person name="Reyes R."/>
            <person name="Rise C."/>
            <person name="Rogov P."/>
            <person name="Ross K."/>
            <person name="Ryan E."/>
            <person name="Settipalli S."/>
            <person name="Shea T."/>
            <person name="Sherpa N."/>
            <person name="Shi L."/>
            <person name="Shih D."/>
            <person name="Sparrow T."/>
            <person name="Spaulding J."/>
            <person name="Stalker J."/>
            <person name="Stange-Thomann N."/>
            <person name="Stavropoulos S."/>
            <person name="Stone C."/>
            <person name="Strader C."/>
            <person name="Tesfaye S."/>
            <person name="Thomson T."/>
            <person name="Thoulutsang Y."/>
            <person name="Thoulutsang D."/>
            <person name="Topham K."/>
            <person name="Topping I."/>
            <person name="Tsamla T."/>
            <person name="Vassiliev H."/>
            <person name="Vo A."/>
            <person name="Wangchuk T."/>
            <person name="Wangdi T."/>
            <person name="Weiand M."/>
            <person name="Wilkinson J."/>
            <person name="Wilson A."/>
            <person name="Yadav S."/>
            <person name="Young G."/>
            <person name="Yu Q."/>
            <person name="Zembek L."/>
            <person name="Zhong D."/>
            <person name="Zimmer A."/>
            <person name="Zwirko Z."/>
            <person name="Jaffe D.B."/>
            <person name="Alvarez P."/>
            <person name="Brockman W."/>
            <person name="Butler J."/>
            <person name="Chin C."/>
            <person name="Gnerre S."/>
            <person name="Grabherr M."/>
            <person name="Kleber M."/>
            <person name="Mauceli E."/>
            <person name="MacCallum I."/>
        </authorList>
    </citation>
    <scope>NUCLEOTIDE SEQUENCE [LARGE SCALE GENOMIC DNA]</scope>
    <source>
        <strain evidence="3">MSH-3 / Tucson 14011-0111.49</strain>
    </source>
</reference>
<protein>
    <submittedName>
        <fullName evidence="2">GL14476</fullName>
    </submittedName>
</protein>
<dbReference type="AlphaFoldDB" id="B4IS22"/>
<evidence type="ECO:0000313" key="2">
    <source>
        <dbReference type="EMBL" id="EDW40029.1"/>
    </source>
</evidence>
<name>B4IS22_DROPE</name>
<evidence type="ECO:0000313" key="3">
    <source>
        <dbReference type="Proteomes" id="UP000008744"/>
    </source>
</evidence>
<sequence length="81" mass="9179">MPHSTAHTKDRRDTEDTEDTGQIGGFFFSGCPSKQILGQETMRNVGDNKPNHYGYDNAAKKMDPVGEPERTPLERRCPRRT</sequence>
<keyword evidence="3" id="KW-1185">Reference proteome</keyword>
<evidence type="ECO:0000256" key="1">
    <source>
        <dbReference type="SAM" id="MobiDB-lite"/>
    </source>
</evidence>